<evidence type="ECO:0000313" key="3">
    <source>
        <dbReference type="Proteomes" id="UP001200034"/>
    </source>
</evidence>
<protein>
    <submittedName>
        <fullName evidence="2">Uncharacterized protein</fullName>
    </submittedName>
</protein>
<proteinExistence type="predicted"/>
<gene>
    <name evidence="2" type="ORF">KR093_009255</name>
</gene>
<dbReference type="EMBL" id="JAJJHW010002585">
    <property type="protein sequence ID" value="KAH8371902.1"/>
    <property type="molecule type" value="Genomic_DNA"/>
</dbReference>
<organism evidence="2 3">
    <name type="scientific">Drosophila rubida</name>
    <dbReference type="NCBI Taxonomy" id="30044"/>
    <lineage>
        <taxon>Eukaryota</taxon>
        <taxon>Metazoa</taxon>
        <taxon>Ecdysozoa</taxon>
        <taxon>Arthropoda</taxon>
        <taxon>Hexapoda</taxon>
        <taxon>Insecta</taxon>
        <taxon>Pterygota</taxon>
        <taxon>Neoptera</taxon>
        <taxon>Endopterygota</taxon>
        <taxon>Diptera</taxon>
        <taxon>Brachycera</taxon>
        <taxon>Muscomorpha</taxon>
        <taxon>Ephydroidea</taxon>
        <taxon>Drosophilidae</taxon>
        <taxon>Drosophila</taxon>
    </lineage>
</organism>
<keyword evidence="3" id="KW-1185">Reference proteome</keyword>
<reference evidence="2" key="1">
    <citation type="journal article" date="2021" name="Mol. Ecol. Resour.">
        <title>Phylogenomic analyses of the genus Drosophila reveals genomic signals of climate adaptation.</title>
        <authorList>
            <person name="Li F."/>
            <person name="Rane R.V."/>
            <person name="Luria V."/>
            <person name="Xiong Z."/>
            <person name="Chen J."/>
            <person name="Li Z."/>
            <person name="Catullo R.A."/>
            <person name="Griffin P.C."/>
            <person name="Schiffer M."/>
            <person name="Pearce S."/>
            <person name="Lee S.F."/>
            <person name="McElroy K."/>
            <person name="Stocker A."/>
            <person name="Shirriffs J."/>
            <person name="Cockerell F."/>
            <person name="Coppin C."/>
            <person name="Sgro C.M."/>
            <person name="Karger A."/>
            <person name="Cain J.W."/>
            <person name="Weber J.A."/>
            <person name="Santpere G."/>
            <person name="Kirschner M.W."/>
            <person name="Hoffmann A.A."/>
            <person name="Oakeshott J.G."/>
            <person name="Zhang G."/>
        </authorList>
    </citation>
    <scope>NUCLEOTIDE SEQUENCE</scope>
    <source>
        <strain evidence="2">BGI-SZ-2011g</strain>
    </source>
</reference>
<dbReference type="AlphaFoldDB" id="A0AAD4PLT1"/>
<comment type="caution">
    <text evidence="2">The sequence shown here is derived from an EMBL/GenBank/DDBJ whole genome shotgun (WGS) entry which is preliminary data.</text>
</comment>
<evidence type="ECO:0000313" key="2">
    <source>
        <dbReference type="EMBL" id="KAH8371902.1"/>
    </source>
</evidence>
<feature type="region of interest" description="Disordered" evidence="1">
    <location>
        <begin position="39"/>
        <end position="81"/>
    </location>
</feature>
<feature type="compositionally biased region" description="Acidic residues" evidence="1">
    <location>
        <begin position="44"/>
        <end position="76"/>
    </location>
</feature>
<sequence length="151" mass="17394">MERRAKTELAKAVVQEAVDQCNEIENSLEGCLEVLQNIRMPSLTDDEMQEEEEEEEDDDDVDVDDATAEEDGDGDEEKALPELWKKPSYTVCLGKKYPGLIEIDGIDEVKQDSYIKSLIKFAKRKLQKILQTQRNILHRLESVNDKLWKIP</sequence>
<evidence type="ECO:0000256" key="1">
    <source>
        <dbReference type="SAM" id="MobiDB-lite"/>
    </source>
</evidence>
<name>A0AAD4PLT1_9MUSC</name>
<accession>A0AAD4PLT1</accession>
<dbReference type="Proteomes" id="UP001200034">
    <property type="component" value="Unassembled WGS sequence"/>
</dbReference>